<dbReference type="SUPFAM" id="SSF57850">
    <property type="entry name" value="RING/U-box"/>
    <property type="match status" value="1"/>
</dbReference>
<feature type="domain" description="RING-type" evidence="8">
    <location>
        <begin position="885"/>
        <end position="926"/>
    </location>
</feature>
<sequence>MAQQAKLGDGGEIHGYKVKREIAATRKSTQGGGLVSFHRGIYTIEHLTQLIYDLKCANPRARVSVKLVSEAGVGIVSAGVAKGGADHVTISGHDGGTGASSWTGIKHAGLPWELGVSETHQVLTMNDLRSRIVLQADGQIRTGRDVMVAALLGADEYGMSTAPLIVLGCTMMRKCHLNTCPVGIATQDPVLRAKFDGKPEHVVNYMFMVAEDVRYFLSKLVLREVRESVGRVDLLYAVPHPMNNKATFLEFAQILHKLHECNDLETDIIEKEQLIKFFDNSSKVKHIKERIIGNTNPCFGARLTYEIFILYGEERLPEGHLLALNLEGAVGQSFCAFLAKVFTVRLEGEANDYVRKCISGGKIIIRPYKNPTYASEENTIIGNVALYGSTSGTAFFRGIAGERFAVRNSGATSGIEGVSDHGCEYMASGRVIILCGIGKNFAGALIGVLSEKLEKSKIMPRTSSNSTNRKRPTSEQSPGPPRRQLRIITSPTPPPVESLQEQQIQDLTNATLNTNPESQVPASEQMWSLYPTQQNQVEGMTSTNAAPMPMPVAAAPAQIVEEADRMPQEIAAQILAKRQNRFTGHQPEGARFITLDETTGCTATDMFMLPWEKDQVFSELIGDVVYSHRGPTAKNGWDRGDCHVQIGQAGEIEKICVFAWKQNASRLEGAKINHRVKLCNLIVVPETGARHLWSGSVDIKLRFVSSSTIEILNAGNFEQQQSNLTEQGPSSSARIYQQPQEEEEVEYHQHRQVASENLNDLVVVDDTPQLVKILNELAPTNSTSQNSPSHQRMPTQFANSNSNQPIQLRNILRTAGRTPPPLIYSEPSVFNDEESHLAQMYRGERRIVDVYSAPGGLNLSERNALMASRIKLPEDYIHNPEEESCGPCNRDFTALQSVIVLPCNHKIHKICFWDLSRNYRFCTICRKDMAPQVENNE</sequence>
<keyword evidence="4 6" id="KW-0863">Zinc-finger</keyword>
<protein>
    <recommendedName>
        <fullName evidence="8">RING-type domain-containing protein</fullName>
    </recommendedName>
</protein>
<dbReference type="Gene3D" id="2.160.20.60">
    <property type="entry name" value="Glutamate synthase, alpha subunit, C-terminal domain"/>
    <property type="match status" value="1"/>
</dbReference>
<feature type="region of interest" description="Disordered" evidence="7">
    <location>
        <begin position="457"/>
        <end position="501"/>
    </location>
</feature>
<evidence type="ECO:0000256" key="3">
    <source>
        <dbReference type="ARBA" id="ARBA00009716"/>
    </source>
</evidence>
<dbReference type="GO" id="GO:0008270">
    <property type="term" value="F:zinc ion binding"/>
    <property type="evidence" value="ECO:0007669"/>
    <property type="project" value="UniProtKB-KW"/>
</dbReference>
<name>A0A6V7Y761_MELEN</name>
<dbReference type="CDD" id="cd02808">
    <property type="entry name" value="GltS_FMN"/>
    <property type="match status" value="1"/>
</dbReference>
<dbReference type="Gene3D" id="3.30.40.10">
    <property type="entry name" value="Zinc/RING finger domain, C3HC4 (zinc finger)"/>
    <property type="match status" value="1"/>
</dbReference>
<comment type="similarity">
    <text evidence="3">Belongs to the glutamate synthase family.</text>
</comment>
<dbReference type="Pfam" id="PF01493">
    <property type="entry name" value="GXGXG"/>
    <property type="match status" value="1"/>
</dbReference>
<dbReference type="InterPro" id="IPR013083">
    <property type="entry name" value="Znf_RING/FYVE/PHD"/>
</dbReference>
<dbReference type="PANTHER" id="PTHR43100">
    <property type="entry name" value="GLUTAMATE SYNTHASE [NADPH] SMALL CHAIN"/>
    <property type="match status" value="1"/>
</dbReference>
<evidence type="ECO:0000256" key="5">
    <source>
        <dbReference type="ARBA" id="ARBA00022833"/>
    </source>
</evidence>
<dbReference type="Pfam" id="PF01645">
    <property type="entry name" value="Glu_synthase"/>
    <property type="match status" value="1"/>
</dbReference>
<dbReference type="InterPro" id="IPR002932">
    <property type="entry name" value="Glu_synthdom"/>
</dbReference>
<dbReference type="InterPro" id="IPR051394">
    <property type="entry name" value="Glutamate_Synthase"/>
</dbReference>
<dbReference type="SUPFAM" id="SSF69336">
    <property type="entry name" value="Alpha subunit of glutamate synthase, C-terminal domain"/>
    <property type="match status" value="1"/>
</dbReference>
<dbReference type="SUPFAM" id="SSF51395">
    <property type="entry name" value="FMN-linked oxidoreductases"/>
    <property type="match status" value="1"/>
</dbReference>
<comment type="pathway">
    <text evidence="2">Nitrogen metabolism.</text>
</comment>
<gene>
    <name evidence="9" type="ORF">MENT_LOCUS61333</name>
</gene>
<feature type="region of interest" description="Disordered" evidence="7">
    <location>
        <begin position="720"/>
        <end position="748"/>
    </location>
</feature>
<comment type="caution">
    <text evidence="9">The sequence shown here is derived from an EMBL/GenBank/DDBJ whole genome shotgun (WGS) entry which is preliminary data.</text>
</comment>
<proteinExistence type="inferred from homology"/>
<keyword evidence="4 6" id="KW-0479">Metal-binding</keyword>
<evidence type="ECO:0000256" key="1">
    <source>
        <dbReference type="ARBA" id="ARBA00004802"/>
    </source>
</evidence>
<dbReference type="GO" id="GO:0006537">
    <property type="term" value="P:glutamate biosynthetic process"/>
    <property type="evidence" value="ECO:0007669"/>
    <property type="project" value="InterPro"/>
</dbReference>
<dbReference type="Proteomes" id="UP000580250">
    <property type="component" value="Unassembled WGS sequence"/>
</dbReference>
<feature type="region of interest" description="Disordered" evidence="7">
    <location>
        <begin position="779"/>
        <end position="801"/>
    </location>
</feature>
<evidence type="ECO:0000313" key="10">
    <source>
        <dbReference type="Proteomes" id="UP000580250"/>
    </source>
</evidence>
<reference evidence="9 10" key="1">
    <citation type="submission" date="2020-08" db="EMBL/GenBank/DDBJ databases">
        <authorList>
            <person name="Koutsovoulos G."/>
            <person name="Danchin GJ E."/>
        </authorList>
    </citation>
    <scope>NUCLEOTIDE SEQUENCE [LARGE SCALE GENOMIC DNA]</scope>
</reference>
<dbReference type="Gene3D" id="3.20.20.70">
    <property type="entry name" value="Aldolase class I"/>
    <property type="match status" value="1"/>
</dbReference>
<dbReference type="PANTHER" id="PTHR43100:SF1">
    <property type="entry name" value="GLUTAMATE SYNTHASE [NADPH] SMALL CHAIN"/>
    <property type="match status" value="1"/>
</dbReference>
<evidence type="ECO:0000256" key="6">
    <source>
        <dbReference type="PROSITE-ProRule" id="PRU00175"/>
    </source>
</evidence>
<comment type="pathway">
    <text evidence="1">Energy metabolism; nitrogen metabolism.</text>
</comment>
<dbReference type="InterPro" id="IPR036485">
    <property type="entry name" value="Glu_synth_asu_C_sf"/>
</dbReference>
<dbReference type="InterPro" id="IPR002489">
    <property type="entry name" value="Glu_synth_asu_C"/>
</dbReference>
<dbReference type="UniPathway" id="UPA00045"/>
<accession>A0A6V7Y761</accession>
<dbReference type="PROSITE" id="PS50089">
    <property type="entry name" value="ZF_RING_2"/>
    <property type="match status" value="1"/>
</dbReference>
<organism evidence="9 10">
    <name type="scientific">Meloidogyne enterolobii</name>
    <name type="common">Root-knot nematode worm</name>
    <name type="synonym">Meloidogyne mayaguensis</name>
    <dbReference type="NCBI Taxonomy" id="390850"/>
    <lineage>
        <taxon>Eukaryota</taxon>
        <taxon>Metazoa</taxon>
        <taxon>Ecdysozoa</taxon>
        <taxon>Nematoda</taxon>
        <taxon>Chromadorea</taxon>
        <taxon>Rhabditida</taxon>
        <taxon>Tylenchina</taxon>
        <taxon>Tylenchomorpha</taxon>
        <taxon>Tylenchoidea</taxon>
        <taxon>Meloidogynidae</taxon>
        <taxon>Meloidogyninae</taxon>
        <taxon>Meloidogyne</taxon>
    </lineage>
</organism>
<dbReference type="EMBL" id="CAJEWN010003362">
    <property type="protein sequence ID" value="CAD2207408.1"/>
    <property type="molecule type" value="Genomic_DNA"/>
</dbReference>
<evidence type="ECO:0000313" key="9">
    <source>
        <dbReference type="EMBL" id="CAD2207408.1"/>
    </source>
</evidence>
<evidence type="ECO:0000256" key="4">
    <source>
        <dbReference type="ARBA" id="ARBA00022771"/>
    </source>
</evidence>
<keyword evidence="5" id="KW-0862">Zinc</keyword>
<dbReference type="InterPro" id="IPR001841">
    <property type="entry name" value="Znf_RING"/>
</dbReference>
<evidence type="ECO:0000256" key="7">
    <source>
        <dbReference type="SAM" id="MobiDB-lite"/>
    </source>
</evidence>
<feature type="compositionally biased region" description="Polar residues" evidence="7">
    <location>
        <begin position="720"/>
        <end position="735"/>
    </location>
</feature>
<evidence type="ECO:0000259" key="8">
    <source>
        <dbReference type="PROSITE" id="PS50089"/>
    </source>
</evidence>
<dbReference type="OrthoDB" id="4327079at2759"/>
<dbReference type="AlphaFoldDB" id="A0A6V7Y761"/>
<dbReference type="GO" id="GO:0015930">
    <property type="term" value="F:glutamate synthase activity"/>
    <property type="evidence" value="ECO:0007669"/>
    <property type="project" value="InterPro"/>
</dbReference>
<dbReference type="InterPro" id="IPR013785">
    <property type="entry name" value="Aldolase_TIM"/>
</dbReference>
<evidence type="ECO:0000256" key="2">
    <source>
        <dbReference type="ARBA" id="ARBA00004909"/>
    </source>
</evidence>